<dbReference type="CDD" id="cd00292">
    <property type="entry name" value="EF1B"/>
    <property type="match status" value="1"/>
</dbReference>
<dbReference type="Gene3D" id="3.30.70.60">
    <property type="match status" value="1"/>
</dbReference>
<dbReference type="InterPro" id="IPR049720">
    <property type="entry name" value="EF1B_bsu/dsu"/>
</dbReference>
<accession>A0A8S4RLT0</accession>
<evidence type="ECO:0000259" key="8">
    <source>
        <dbReference type="SMART" id="SM01182"/>
    </source>
</evidence>
<comment type="caution">
    <text evidence="9">The sequence shown here is derived from an EMBL/GenBank/DDBJ whole genome shotgun (WGS) entry which is preliminary data.</text>
</comment>
<dbReference type="InterPro" id="IPR014717">
    <property type="entry name" value="Transl_elong_EF1B/ribsomal_bS6"/>
</dbReference>
<dbReference type="InterPro" id="IPR001326">
    <property type="entry name" value="Transl_elong_EF1B_B/D_CS"/>
</dbReference>
<dbReference type="SMART" id="SM00888">
    <property type="entry name" value="EF1_GNE"/>
    <property type="match status" value="1"/>
</dbReference>
<dbReference type="PROSITE" id="PS00825">
    <property type="entry name" value="EF1BD_2"/>
    <property type="match status" value="1"/>
</dbReference>
<protein>
    <submittedName>
        <fullName evidence="9">Jg11523 protein</fullName>
    </submittedName>
</protein>
<feature type="region of interest" description="Disordered" evidence="6">
    <location>
        <begin position="1"/>
        <end position="38"/>
    </location>
</feature>
<evidence type="ECO:0000313" key="10">
    <source>
        <dbReference type="Proteomes" id="UP000838756"/>
    </source>
</evidence>
<proteinExistence type="inferred from homology"/>
<evidence type="ECO:0000256" key="1">
    <source>
        <dbReference type="ARBA" id="ARBA00007411"/>
    </source>
</evidence>
<dbReference type="GO" id="GO:0005829">
    <property type="term" value="C:cytosol"/>
    <property type="evidence" value="ECO:0007669"/>
    <property type="project" value="TreeGrafter"/>
</dbReference>
<dbReference type="GO" id="GO:0003746">
    <property type="term" value="F:translation elongation factor activity"/>
    <property type="evidence" value="ECO:0007669"/>
    <property type="project" value="UniProtKB-KW"/>
</dbReference>
<reference evidence="9" key="1">
    <citation type="submission" date="2022-03" db="EMBL/GenBank/DDBJ databases">
        <authorList>
            <person name="Lindestad O."/>
        </authorList>
    </citation>
    <scope>NUCLEOTIDE SEQUENCE</scope>
</reference>
<evidence type="ECO:0000313" key="9">
    <source>
        <dbReference type="EMBL" id="CAH2238244.1"/>
    </source>
</evidence>
<evidence type="ECO:0000259" key="7">
    <source>
        <dbReference type="SMART" id="SM00888"/>
    </source>
</evidence>
<dbReference type="Proteomes" id="UP000838756">
    <property type="component" value="Unassembled WGS sequence"/>
</dbReference>
<dbReference type="EMBL" id="CAKXAJ010025329">
    <property type="protein sequence ID" value="CAH2238244.1"/>
    <property type="molecule type" value="Genomic_DNA"/>
</dbReference>
<dbReference type="SMART" id="SM01182">
    <property type="entry name" value="EF-1_beta_acid"/>
    <property type="match status" value="1"/>
</dbReference>
<gene>
    <name evidence="9" type="primary">jg11523</name>
    <name evidence="9" type="ORF">PAEG_LOCUS15381</name>
</gene>
<dbReference type="SUPFAM" id="SSF54984">
    <property type="entry name" value="eEF-1beta-like"/>
    <property type="match status" value="1"/>
</dbReference>
<organism evidence="9 10">
    <name type="scientific">Pararge aegeria aegeria</name>
    <dbReference type="NCBI Taxonomy" id="348720"/>
    <lineage>
        <taxon>Eukaryota</taxon>
        <taxon>Metazoa</taxon>
        <taxon>Ecdysozoa</taxon>
        <taxon>Arthropoda</taxon>
        <taxon>Hexapoda</taxon>
        <taxon>Insecta</taxon>
        <taxon>Pterygota</taxon>
        <taxon>Neoptera</taxon>
        <taxon>Endopterygota</taxon>
        <taxon>Lepidoptera</taxon>
        <taxon>Glossata</taxon>
        <taxon>Ditrysia</taxon>
        <taxon>Papilionoidea</taxon>
        <taxon>Nymphalidae</taxon>
        <taxon>Satyrinae</taxon>
        <taxon>Satyrini</taxon>
        <taxon>Parargina</taxon>
        <taxon>Pararge</taxon>
    </lineage>
</organism>
<keyword evidence="5" id="KW-0175">Coiled coil</keyword>
<sequence>MPRYRYLGSRKYNAPFHAPREPPGSGTKNTTNTLDRKEPLAARAGNQASPVVTGSVLASEVAKARQHIKNSLECMDSVAVLAGVPNTEISNKINTLENENSELKKAVDDLRKLVISLQVRVESLETAGSSNSKLPKIITAAKVSDDSDDGVDLFGSDDEEENAEAAKLREDRLAAYNAKKAKKPVLIAKSNIILDVKPWDDETDMKAMEDAVRKITTDGLLWGAAKLVPLAFGIKKLQISCVVEDEKISVDWLTEEIEKLEDLVQSVDIAAFNKV</sequence>
<dbReference type="GO" id="GO:0005085">
    <property type="term" value="F:guanyl-nucleotide exchange factor activity"/>
    <property type="evidence" value="ECO:0007669"/>
    <property type="project" value="TreeGrafter"/>
</dbReference>
<evidence type="ECO:0000256" key="6">
    <source>
        <dbReference type="SAM" id="MobiDB-lite"/>
    </source>
</evidence>
<evidence type="ECO:0000256" key="5">
    <source>
        <dbReference type="SAM" id="Coils"/>
    </source>
</evidence>
<feature type="domain" description="Translation elongation factor EF1B beta/delta subunit guanine nucleotide exchange" evidence="7">
    <location>
        <begin position="189"/>
        <end position="275"/>
    </location>
</feature>
<dbReference type="OrthoDB" id="331763at2759"/>
<feature type="domain" description="Elongation factor 1 beta central acidic region eukaryote" evidence="8">
    <location>
        <begin position="153"/>
        <end position="180"/>
    </location>
</feature>
<evidence type="ECO:0000256" key="4">
    <source>
        <dbReference type="RuleBase" id="RU003791"/>
    </source>
</evidence>
<keyword evidence="2 4" id="KW-0251">Elongation factor</keyword>
<dbReference type="PANTHER" id="PTHR11595:SF26">
    <property type="entry name" value="ELONGATION FACTOR 1-DELTA"/>
    <property type="match status" value="1"/>
</dbReference>
<dbReference type="Pfam" id="PF10587">
    <property type="entry name" value="EF-1_beta_acid"/>
    <property type="match status" value="1"/>
</dbReference>
<dbReference type="PANTHER" id="PTHR11595">
    <property type="entry name" value="EF-HAND AND COILED-COIL DOMAIN-CONTAINING FAMILY MEMBER"/>
    <property type="match status" value="1"/>
</dbReference>
<comment type="similarity">
    <text evidence="1 4">Belongs to the EF-1-beta/EF-1-delta family.</text>
</comment>
<dbReference type="InterPro" id="IPR014038">
    <property type="entry name" value="EF1B_bsu/dsu_GNE"/>
</dbReference>
<dbReference type="Pfam" id="PF00736">
    <property type="entry name" value="EF1_GNE"/>
    <property type="match status" value="1"/>
</dbReference>
<evidence type="ECO:0000256" key="2">
    <source>
        <dbReference type="ARBA" id="ARBA00022768"/>
    </source>
</evidence>
<keyword evidence="10" id="KW-1185">Reference proteome</keyword>
<dbReference type="AlphaFoldDB" id="A0A8S4RLT0"/>
<keyword evidence="3 4" id="KW-0648">Protein biosynthesis</keyword>
<name>A0A8S4RLT0_9NEOP</name>
<dbReference type="GO" id="GO:0005853">
    <property type="term" value="C:eukaryotic translation elongation factor 1 complex"/>
    <property type="evidence" value="ECO:0007669"/>
    <property type="project" value="InterPro"/>
</dbReference>
<dbReference type="InterPro" id="IPR036219">
    <property type="entry name" value="eEF-1beta-like_sf"/>
</dbReference>
<dbReference type="InterPro" id="IPR018940">
    <property type="entry name" value="EF-1_beta_acid_region_euk"/>
</dbReference>
<dbReference type="FunFam" id="3.30.70.60:FF:000001">
    <property type="entry name" value="Elongation factor 1-beta 1 like"/>
    <property type="match status" value="1"/>
</dbReference>
<evidence type="ECO:0000256" key="3">
    <source>
        <dbReference type="ARBA" id="ARBA00022917"/>
    </source>
</evidence>
<feature type="coiled-coil region" evidence="5">
    <location>
        <begin position="86"/>
        <end position="127"/>
    </location>
</feature>